<feature type="transmembrane region" description="Helical" evidence="1">
    <location>
        <begin position="102"/>
        <end position="121"/>
    </location>
</feature>
<reference evidence="2 3" key="1">
    <citation type="submission" date="2020-04" db="EMBL/GenBank/DDBJ databases">
        <title>Metagenomic profiling of ammonia- and methane-oxidizing microorganisms in a Dutch drinking water treatment plant.</title>
        <authorList>
            <person name="Poghosyan L."/>
            <person name="Leucker S."/>
        </authorList>
    </citation>
    <scope>NUCLEOTIDE SEQUENCE [LARGE SCALE GENOMIC DNA]</scope>
    <source>
        <strain evidence="2">S-RSF-IL-03</strain>
    </source>
</reference>
<feature type="transmembrane region" description="Helical" evidence="1">
    <location>
        <begin position="191"/>
        <end position="208"/>
    </location>
</feature>
<dbReference type="InterPro" id="IPR018650">
    <property type="entry name" value="STSV1_Orf64"/>
</dbReference>
<dbReference type="EMBL" id="JABFRW010000065">
    <property type="protein sequence ID" value="NOT33687.1"/>
    <property type="molecule type" value="Genomic_DNA"/>
</dbReference>
<evidence type="ECO:0000256" key="1">
    <source>
        <dbReference type="SAM" id="Phobius"/>
    </source>
</evidence>
<protein>
    <submittedName>
        <fullName evidence="2">DUF2079 domain-containing protein</fullName>
    </submittedName>
</protein>
<feature type="transmembrane region" description="Helical" evidence="1">
    <location>
        <begin position="22"/>
        <end position="40"/>
    </location>
</feature>
<dbReference type="Pfam" id="PF09852">
    <property type="entry name" value="DUF2079"/>
    <property type="match status" value="1"/>
</dbReference>
<keyword evidence="1" id="KW-1133">Transmembrane helix</keyword>
<keyword evidence="1" id="KW-0472">Membrane</keyword>
<feature type="transmembrane region" description="Helical" evidence="1">
    <location>
        <begin position="130"/>
        <end position="150"/>
    </location>
</feature>
<accession>A0A849SLH3</accession>
<name>A0A849SLH3_UNCEI</name>
<gene>
    <name evidence="2" type="ORF">HOP12_05885</name>
</gene>
<feature type="transmembrane region" description="Helical" evidence="1">
    <location>
        <begin position="329"/>
        <end position="351"/>
    </location>
</feature>
<feature type="transmembrane region" description="Helical" evidence="1">
    <location>
        <begin position="363"/>
        <end position="381"/>
    </location>
</feature>
<keyword evidence="1" id="KW-0812">Transmembrane</keyword>
<sequence>MTTTATSGAIDPRAMRGGGPRLALAAMIAAWSTWSVWLCARKFRYFLYDDVDLGIFTQAVDRLLHGTLFNSIRGMNWLGDHSSLNLFLLAPLHALFPSPLTLLTVQSLALALGAIPCYALARRELGDERLALYVAALYLAYPALGYVSLFEFHPESLAVAPLLAAFLALRTQRPRACLAWSAVSLLAREDVALVVLAMAAYAVLATRGRARRTGAGLAALAVASLAVSFLWLKPHLSSGEAEYGRMYAAWGNSAWDIAGSIVRQPLRALSALISTPGDPFDSRSKLEFLLHLMLPVAFLPLAGGPALLVAVPTLAEHLLSSRGQQHSIVFQYTALMIPAVFVATVLGLRRLSMRDGALARDRAAALLGVALATTLLSQLLFGPVAGRRILLSRGPIERVEPQPLDRALVLHRARMLARIPPDAPVVAGFEYLARLARRDSLHSLHHVVGGRFTYSTRAYPQPVGIVALVADLASPRLTPFLDDSSSVRLARLLALNGLLPVDTANDQLLFLQDATPLPLVTILPLSDSAATVRASFEQRLTLCDSRLWNDRSRAGGTLEFSTDWRRIAPLKESVLVRWQLLDADGAIVHQQIHHLGYLVAPPTAWPEDRVIREWYRLVLPDVLRPGRYTLAMQVGWRRGREATIARLDQPTPGRTDDVLTLGTFEIEATP</sequence>
<dbReference type="Proteomes" id="UP000580839">
    <property type="component" value="Unassembled WGS sequence"/>
</dbReference>
<comment type="caution">
    <text evidence="2">The sequence shown here is derived from an EMBL/GenBank/DDBJ whole genome shotgun (WGS) entry which is preliminary data.</text>
</comment>
<feature type="transmembrane region" description="Helical" evidence="1">
    <location>
        <begin position="288"/>
        <end position="309"/>
    </location>
</feature>
<proteinExistence type="predicted"/>
<organism evidence="2 3">
    <name type="scientific">Eiseniibacteriota bacterium</name>
    <dbReference type="NCBI Taxonomy" id="2212470"/>
    <lineage>
        <taxon>Bacteria</taxon>
        <taxon>Candidatus Eiseniibacteriota</taxon>
    </lineage>
</organism>
<dbReference type="AlphaFoldDB" id="A0A849SLH3"/>
<evidence type="ECO:0000313" key="3">
    <source>
        <dbReference type="Proteomes" id="UP000580839"/>
    </source>
</evidence>
<evidence type="ECO:0000313" key="2">
    <source>
        <dbReference type="EMBL" id="NOT33687.1"/>
    </source>
</evidence>